<dbReference type="PATRIC" id="fig|1256908.3.peg.463"/>
<protein>
    <submittedName>
        <fullName evidence="1">Uncharacterized protein</fullName>
    </submittedName>
</protein>
<sequence>MFSEEMLLSFFVRKRIFLRKIFNWRKNQDFKLTAILRSAKIAKC</sequence>
<evidence type="ECO:0000313" key="1">
    <source>
        <dbReference type="EMBL" id="ERK50821.1"/>
    </source>
</evidence>
<accession>U2Q369</accession>
<organism evidence="1 2">
    <name type="scientific">Eubacterium ramulus ATCC 29099</name>
    <dbReference type="NCBI Taxonomy" id="1256908"/>
    <lineage>
        <taxon>Bacteria</taxon>
        <taxon>Bacillati</taxon>
        <taxon>Bacillota</taxon>
        <taxon>Clostridia</taxon>
        <taxon>Eubacteriales</taxon>
        <taxon>Eubacteriaceae</taxon>
        <taxon>Eubacterium</taxon>
    </lineage>
</organism>
<dbReference type="HOGENOM" id="CLU_3216448_0_0_9"/>
<comment type="caution">
    <text evidence="1">The sequence shown here is derived from an EMBL/GenBank/DDBJ whole genome shotgun (WGS) entry which is preliminary data.</text>
</comment>
<dbReference type="Proteomes" id="UP000016608">
    <property type="component" value="Unassembled WGS sequence"/>
</dbReference>
<evidence type="ECO:0000313" key="2">
    <source>
        <dbReference type="Proteomes" id="UP000016608"/>
    </source>
</evidence>
<proteinExistence type="predicted"/>
<name>U2Q369_EUBRA</name>
<keyword evidence="2" id="KW-1185">Reference proteome</keyword>
<dbReference type="AlphaFoldDB" id="U2Q369"/>
<dbReference type="EMBL" id="AWVJ01000040">
    <property type="protein sequence ID" value="ERK50821.1"/>
    <property type="molecule type" value="Genomic_DNA"/>
</dbReference>
<gene>
    <name evidence="1" type="ORF">HMPREF0373_00509</name>
</gene>
<reference evidence="1 2" key="1">
    <citation type="submission" date="2013-06" db="EMBL/GenBank/DDBJ databases">
        <authorList>
            <person name="Weinstock G."/>
            <person name="Sodergren E."/>
            <person name="Lobos E.A."/>
            <person name="Fulton L."/>
            <person name="Fulton R."/>
            <person name="Courtney L."/>
            <person name="Fronick C."/>
            <person name="O'Laughlin M."/>
            <person name="Godfrey J."/>
            <person name="Wilson R.M."/>
            <person name="Miner T."/>
            <person name="Farmer C."/>
            <person name="Delehaunty K."/>
            <person name="Cordes M."/>
            <person name="Minx P."/>
            <person name="Tomlinson C."/>
            <person name="Chen J."/>
            <person name="Wollam A."/>
            <person name="Pepin K.H."/>
            <person name="Bhonagiri V."/>
            <person name="Zhang X."/>
            <person name="Warren W."/>
            <person name="Mitreva M."/>
            <person name="Mardis E.R."/>
            <person name="Wilson R.K."/>
        </authorList>
    </citation>
    <scope>NUCLEOTIDE SEQUENCE [LARGE SCALE GENOMIC DNA]</scope>
    <source>
        <strain evidence="1 2">ATCC 29099</strain>
    </source>
</reference>